<protein>
    <submittedName>
        <fullName evidence="3">LuxR C-terminal-related transcriptional regulator</fullName>
    </submittedName>
</protein>
<feature type="domain" description="HTH luxR-type" evidence="2">
    <location>
        <begin position="130"/>
        <end position="195"/>
    </location>
</feature>
<dbReference type="Gene3D" id="1.10.10.10">
    <property type="entry name" value="Winged helix-like DNA-binding domain superfamily/Winged helix DNA-binding domain"/>
    <property type="match status" value="1"/>
</dbReference>
<dbReference type="EMBL" id="JARXNK020000104">
    <property type="protein sequence ID" value="MEL0553367.1"/>
    <property type="molecule type" value="Genomic_DNA"/>
</dbReference>
<dbReference type="CDD" id="cd06170">
    <property type="entry name" value="LuxR_C_like"/>
    <property type="match status" value="1"/>
</dbReference>
<keyword evidence="1" id="KW-0238">DNA-binding</keyword>
<dbReference type="InterPro" id="IPR000792">
    <property type="entry name" value="Tscrpt_reg_LuxR_C"/>
</dbReference>
<comment type="caution">
    <text evidence="3">The sequence shown here is derived from an EMBL/GenBank/DDBJ whole genome shotgun (WGS) entry which is preliminary data.</text>
</comment>
<evidence type="ECO:0000256" key="1">
    <source>
        <dbReference type="ARBA" id="ARBA00023125"/>
    </source>
</evidence>
<dbReference type="RefSeq" id="WP_331851336.1">
    <property type="nucleotide sequence ID" value="NZ_JARXNK020000104.1"/>
</dbReference>
<proteinExistence type="predicted"/>
<dbReference type="InterPro" id="IPR016032">
    <property type="entry name" value="Sig_transdc_resp-reg_C-effctor"/>
</dbReference>
<accession>A0ABU9FAE1</accession>
<dbReference type="PROSITE" id="PS50043">
    <property type="entry name" value="HTH_LUXR_2"/>
    <property type="match status" value="1"/>
</dbReference>
<organism evidence="3 4">
    <name type="scientific">Raoultella lignicola</name>
    <dbReference type="NCBI Taxonomy" id="3040939"/>
    <lineage>
        <taxon>Bacteria</taxon>
        <taxon>Pseudomonadati</taxon>
        <taxon>Pseudomonadota</taxon>
        <taxon>Gammaproteobacteria</taxon>
        <taxon>Enterobacterales</taxon>
        <taxon>Enterobacteriaceae</taxon>
        <taxon>Klebsiella/Raoultella group</taxon>
        <taxon>Raoultella</taxon>
    </lineage>
</organism>
<dbReference type="SUPFAM" id="SSF46894">
    <property type="entry name" value="C-terminal effector domain of the bipartite response regulators"/>
    <property type="match status" value="1"/>
</dbReference>
<sequence>MVNILIKETDVLFSYGLKYFLKSLFSQNFNEDIYFINEYTPDNISIADIIILSLRPGERYTCFPELWLRRRGVIIGIVNEAESAERSPTCFADIVYVSRRSSLADMNTTISLLWRDWLASPHFMQFTDCLSCKCRQMSTKQFQIVTQYYEGKSVNEIAIDMGLNYKTVFRHKYQVMNKYNLHSDIELLTFLNVLAQKTT</sequence>
<dbReference type="SMART" id="SM00421">
    <property type="entry name" value="HTH_LUXR"/>
    <property type="match status" value="1"/>
</dbReference>
<evidence type="ECO:0000313" key="3">
    <source>
        <dbReference type="EMBL" id="MEL0553367.1"/>
    </source>
</evidence>
<evidence type="ECO:0000313" key="4">
    <source>
        <dbReference type="Proteomes" id="UP001312893"/>
    </source>
</evidence>
<reference evidence="3 4" key="1">
    <citation type="submission" date="2024-04" db="EMBL/GenBank/DDBJ databases">
        <title>Two novel Raoultella species associated with bleeding cankers of broadleaf hosts, Raoultella scottia sp. nov. and Raoultella lignicola sp. nov.</title>
        <authorList>
            <person name="Brady C.L."/>
        </authorList>
    </citation>
    <scope>NUCLEOTIDE SEQUENCE [LARGE SCALE GENOMIC DNA]</scope>
    <source>
        <strain evidence="3 4">TW_WC1a.1</strain>
    </source>
</reference>
<gene>
    <name evidence="3" type="ORF">QFI96_016840</name>
</gene>
<name>A0ABU9FAE1_9ENTR</name>
<keyword evidence="4" id="KW-1185">Reference proteome</keyword>
<evidence type="ECO:0000259" key="2">
    <source>
        <dbReference type="PROSITE" id="PS50043"/>
    </source>
</evidence>
<dbReference type="Pfam" id="PF00196">
    <property type="entry name" value="GerE"/>
    <property type="match status" value="1"/>
</dbReference>
<dbReference type="InterPro" id="IPR036388">
    <property type="entry name" value="WH-like_DNA-bd_sf"/>
</dbReference>
<dbReference type="Proteomes" id="UP001312893">
    <property type="component" value="Unassembled WGS sequence"/>
</dbReference>